<keyword evidence="5 6" id="KW-0717">Septation</keyword>
<comment type="subcellular location">
    <subcellularLocation>
        <location evidence="6">Cell membrane</location>
        <topology evidence="6">Single-pass membrane protein</topology>
    </subcellularLocation>
    <text evidence="6">Colocalized with FtsZ to the nascent septal site.</text>
</comment>
<comment type="function">
    <text evidence="6">Negative regulator of FtsZ ring formation; modulates the frequency and position of FtsZ ring formation. Inhibits FtsZ ring formation at polar sites. Interacts either with FtsZ or with one of its binding partners to promote depolymerization.</text>
</comment>
<proteinExistence type="inferred from homology"/>
<dbReference type="InterPro" id="IPR010379">
    <property type="entry name" value="EzrA"/>
</dbReference>
<keyword evidence="8" id="KW-1185">Reference proteome</keyword>
<keyword evidence="3 6" id="KW-0175">Coiled coil</keyword>
<protein>
    <recommendedName>
        <fullName evidence="6">Septation ring formation regulator EzrA</fullName>
    </recommendedName>
</protein>
<name>A0A081BIR3_9LACO</name>
<dbReference type="GO" id="GO:0005940">
    <property type="term" value="C:septin ring"/>
    <property type="evidence" value="ECO:0007669"/>
    <property type="project" value="InterPro"/>
</dbReference>
<comment type="caution">
    <text evidence="7">The sequence shown here is derived from an EMBL/GenBank/DDBJ whole genome shotgun (WGS) entry which is preliminary data.</text>
</comment>
<feature type="coiled-coil region" evidence="6">
    <location>
        <begin position="456"/>
        <end position="490"/>
    </location>
</feature>
<reference evidence="7" key="1">
    <citation type="journal article" date="2014" name="Genome Announc.">
        <title>Draft Genome Sequence of Lactobacillus oryzae Strain SG293T.</title>
        <authorList>
            <person name="Tanizawa Y."/>
            <person name="Fujisawa T."/>
            <person name="Mochizuki T."/>
            <person name="Kaminuma E."/>
            <person name="Nakamura Y."/>
            <person name="Tohno M."/>
        </authorList>
    </citation>
    <scope>NUCLEOTIDE SEQUENCE [LARGE SCALE GENOMIC DNA]</scope>
    <source>
        <strain evidence="7">SG293</strain>
    </source>
</reference>
<evidence type="ECO:0000313" key="8">
    <source>
        <dbReference type="Proteomes" id="UP000028700"/>
    </source>
</evidence>
<dbReference type="GO" id="GO:0000917">
    <property type="term" value="P:division septum assembly"/>
    <property type="evidence" value="ECO:0007669"/>
    <property type="project" value="UniProtKB-KW"/>
</dbReference>
<sequence length="565" mass="65009">MIKILVGIIILAIVIYLGVLAYQHHVTTQLKQLRDRKENLDSDALQADLTAANQLSLTGKSLQSFNELQTRFEDYHTNREQQFAEKLENAETEAKNFQILVARGAVNKLAELVTVMENEFAEIKSGLDELQQADKVHRQAVSDLEGKYQEIRKVLLAKNFSYGPSIDKLEDMLSGLEADFDNFAKFTSDGDHEHAQEILDSLREDTSRLEELLDTIPDLYKDIATEFPAQLTEIQQGSQEMVASHFNFKDVDFAAEVRDLQQQVQQSETELAELRTEDAKVSTTRIAQRIDHLYSVMEQEYSAKQPVEDNLDTLAKFIAHAQNQNRTLTRELERLNQNYTLDHDEIATARGLNEQLKQLNEAYQNDIQTISSHAAVYSEILARQEKQKKELTQIEKQQTEINDSVAGLSEEEKKARETLQRFDYELHSLKRSIENLNLPGLPKDYLDYFFVVSDEVDKLADAINQVQINMEEITKQLIMIQSDLDTLKEKSNDLRDSAKLSEQLIQYANRYRINNPEIDEASKKAKDLYDKEFKYTESLETIATALDKVEPGSYKRLEDNYYQSK</sequence>
<dbReference type="EMBL" id="BBJM01000015">
    <property type="protein sequence ID" value="GAK47931.1"/>
    <property type="molecule type" value="Genomic_DNA"/>
</dbReference>
<dbReference type="AlphaFoldDB" id="A0A081BIR3"/>
<comment type="similarity">
    <text evidence="6">Belongs to the EzrA family.</text>
</comment>
<dbReference type="OrthoDB" id="1654473at2"/>
<dbReference type="RefSeq" id="WP_034527810.1">
    <property type="nucleotide sequence ID" value="NZ_BBAZ01000013.1"/>
</dbReference>
<keyword evidence="6" id="KW-1003">Cell membrane</keyword>
<feature type="topological domain" description="Extracellular" evidence="6">
    <location>
        <begin position="1"/>
        <end position="3"/>
    </location>
</feature>
<keyword evidence="4 6" id="KW-0472">Membrane</keyword>
<dbReference type="GO" id="GO:0005886">
    <property type="term" value="C:plasma membrane"/>
    <property type="evidence" value="ECO:0007669"/>
    <property type="project" value="UniProtKB-SubCell"/>
</dbReference>
<organism evidence="7 8">
    <name type="scientific">Secundilactobacillus oryzae JCM 18671</name>
    <dbReference type="NCBI Taxonomy" id="1291743"/>
    <lineage>
        <taxon>Bacteria</taxon>
        <taxon>Bacillati</taxon>
        <taxon>Bacillota</taxon>
        <taxon>Bacilli</taxon>
        <taxon>Lactobacillales</taxon>
        <taxon>Lactobacillaceae</taxon>
        <taxon>Secundilactobacillus</taxon>
    </lineage>
</organism>
<evidence type="ECO:0000256" key="6">
    <source>
        <dbReference type="HAMAP-Rule" id="MF_00728"/>
    </source>
</evidence>
<keyword evidence="2 6" id="KW-1133">Transmembrane helix</keyword>
<feature type="coiled-coil region" evidence="6">
    <location>
        <begin position="318"/>
        <end position="402"/>
    </location>
</feature>
<dbReference type="Proteomes" id="UP000028700">
    <property type="component" value="Unassembled WGS sequence"/>
</dbReference>
<keyword evidence="6" id="KW-0132">Cell division</keyword>
<dbReference type="GO" id="GO:0000921">
    <property type="term" value="P:septin ring assembly"/>
    <property type="evidence" value="ECO:0007669"/>
    <property type="project" value="InterPro"/>
</dbReference>
<evidence type="ECO:0000256" key="1">
    <source>
        <dbReference type="ARBA" id="ARBA00022692"/>
    </source>
</evidence>
<feature type="topological domain" description="Cytoplasmic" evidence="6">
    <location>
        <begin position="23"/>
        <end position="565"/>
    </location>
</feature>
<evidence type="ECO:0000256" key="5">
    <source>
        <dbReference type="ARBA" id="ARBA00023210"/>
    </source>
</evidence>
<dbReference type="HAMAP" id="MF_00728">
    <property type="entry name" value="EzrA"/>
    <property type="match status" value="1"/>
</dbReference>
<dbReference type="STRING" id="1291743.LOSG293_150220"/>
<evidence type="ECO:0000256" key="3">
    <source>
        <dbReference type="ARBA" id="ARBA00023054"/>
    </source>
</evidence>
<dbReference type="Pfam" id="PF06160">
    <property type="entry name" value="EzrA"/>
    <property type="match status" value="1"/>
</dbReference>
<evidence type="ECO:0000256" key="2">
    <source>
        <dbReference type="ARBA" id="ARBA00022989"/>
    </source>
</evidence>
<keyword evidence="6" id="KW-0131">Cell cycle</keyword>
<dbReference type="eggNOG" id="COG4477">
    <property type="taxonomic scope" value="Bacteria"/>
</dbReference>
<accession>A0A081BIR3</accession>
<dbReference type="NCBIfam" id="NF003409">
    <property type="entry name" value="PRK04778.1-3"/>
    <property type="match status" value="1"/>
</dbReference>
<evidence type="ECO:0000256" key="4">
    <source>
        <dbReference type="ARBA" id="ARBA00023136"/>
    </source>
</evidence>
<evidence type="ECO:0000313" key="7">
    <source>
        <dbReference type="EMBL" id="GAK47931.1"/>
    </source>
</evidence>
<gene>
    <name evidence="6 7" type="primary">ezrA</name>
    <name evidence="7" type="ORF">LOSG293_150220</name>
</gene>
<keyword evidence="1 6" id="KW-0812">Transmembrane</keyword>